<proteinExistence type="predicted"/>
<protein>
    <submittedName>
        <fullName evidence="1">Uncharacterized protein</fullName>
    </submittedName>
</protein>
<dbReference type="EMBL" id="JAAHFQ010000041">
    <property type="protein sequence ID" value="NER26656.1"/>
    <property type="molecule type" value="Genomic_DNA"/>
</dbReference>
<dbReference type="AlphaFoldDB" id="A0A6B3MYZ1"/>
<accession>A0A6B3MYZ1</accession>
<evidence type="ECO:0000313" key="1">
    <source>
        <dbReference type="EMBL" id="NER26656.1"/>
    </source>
</evidence>
<sequence>MLKLRLLLFPFRRRGLGFYPQKAKLKGNALPLLPWSPGAFQGKSLGSKIQTPYARACLYSGACYYNRDFIYHKNEIIVTPAGVESGWRSLCNSFCLST</sequence>
<comment type="caution">
    <text evidence="1">The sequence shown here is derived from an EMBL/GenBank/DDBJ whole genome shotgun (WGS) entry which is preliminary data.</text>
</comment>
<organism evidence="1">
    <name type="scientific">Symploca sp. SIO1C4</name>
    <dbReference type="NCBI Taxonomy" id="2607765"/>
    <lineage>
        <taxon>Bacteria</taxon>
        <taxon>Bacillati</taxon>
        <taxon>Cyanobacteriota</taxon>
        <taxon>Cyanophyceae</taxon>
        <taxon>Coleofasciculales</taxon>
        <taxon>Coleofasciculaceae</taxon>
        <taxon>Symploca</taxon>
    </lineage>
</organism>
<gene>
    <name evidence="1" type="ORF">F6J89_03245</name>
</gene>
<name>A0A6B3MYZ1_9CYAN</name>
<reference evidence="1" key="1">
    <citation type="submission" date="2019-11" db="EMBL/GenBank/DDBJ databases">
        <title>Genomic insights into an expanded diversity of filamentous marine cyanobacteria reveals the extraordinary biosynthetic potential of Moorea and Okeania.</title>
        <authorList>
            <person name="Ferreira Leao T."/>
            <person name="Wang M."/>
            <person name="Moss N."/>
            <person name="Da Silva R."/>
            <person name="Sanders J."/>
            <person name="Nurk S."/>
            <person name="Gurevich A."/>
            <person name="Humphrey G."/>
            <person name="Reher R."/>
            <person name="Zhu Q."/>
            <person name="Belda-Ferre P."/>
            <person name="Glukhov E."/>
            <person name="Rex R."/>
            <person name="Dorrestein P.C."/>
            <person name="Knight R."/>
            <person name="Pevzner P."/>
            <person name="Gerwick W.H."/>
            <person name="Gerwick L."/>
        </authorList>
    </citation>
    <scope>NUCLEOTIDE SEQUENCE</scope>
    <source>
        <strain evidence="1">SIO1C4</strain>
    </source>
</reference>